<comment type="caution">
    <text evidence="1">The sequence shown here is derived from an EMBL/GenBank/DDBJ whole genome shotgun (WGS) entry which is preliminary data.</text>
</comment>
<protein>
    <submittedName>
        <fullName evidence="1">Uncharacterized protein</fullName>
    </submittedName>
</protein>
<dbReference type="EMBL" id="JACASE010000005">
    <property type="protein sequence ID" value="KAF6465874.1"/>
    <property type="molecule type" value="Genomic_DNA"/>
</dbReference>
<reference evidence="1 2" key="1">
    <citation type="journal article" date="2020" name="Nature">
        <title>Six reference-quality genomes reveal evolution of bat adaptations.</title>
        <authorList>
            <person name="Jebb D."/>
            <person name="Huang Z."/>
            <person name="Pippel M."/>
            <person name="Hughes G.M."/>
            <person name="Lavrichenko K."/>
            <person name="Devanna P."/>
            <person name="Winkler S."/>
            <person name="Jermiin L.S."/>
            <person name="Skirmuntt E.C."/>
            <person name="Katzourakis A."/>
            <person name="Burkitt-Gray L."/>
            <person name="Ray D.A."/>
            <person name="Sullivan K.A.M."/>
            <person name="Roscito J.G."/>
            <person name="Kirilenko B.M."/>
            <person name="Davalos L.M."/>
            <person name="Corthals A.P."/>
            <person name="Power M.L."/>
            <person name="Jones G."/>
            <person name="Ransome R.D."/>
            <person name="Dechmann D.K.N."/>
            <person name="Locatelli A.G."/>
            <person name="Puechmaille S.J."/>
            <person name="Fedrigo O."/>
            <person name="Jarvis E.D."/>
            <person name="Hiller M."/>
            <person name="Vernes S.C."/>
            <person name="Myers E.W."/>
            <person name="Teeling E.C."/>
        </authorList>
    </citation>
    <scope>NUCLEOTIDE SEQUENCE [LARGE SCALE GENOMIC DNA]</scope>
    <source>
        <strain evidence="1">MRouAeg1</strain>
        <tissue evidence="1">Muscle</tissue>
    </source>
</reference>
<dbReference type="AlphaFoldDB" id="A0A7J8H0L9"/>
<keyword evidence="2" id="KW-1185">Reference proteome</keyword>
<dbReference type="Proteomes" id="UP000593571">
    <property type="component" value="Unassembled WGS sequence"/>
</dbReference>
<proteinExistence type="predicted"/>
<accession>A0A7J8H0L9</accession>
<name>A0A7J8H0L9_ROUAE</name>
<gene>
    <name evidence="1" type="ORF">HJG63_011258</name>
</gene>
<organism evidence="1 2">
    <name type="scientific">Rousettus aegyptiacus</name>
    <name type="common">Egyptian fruit bat</name>
    <name type="synonym">Pteropus aegyptiacus</name>
    <dbReference type="NCBI Taxonomy" id="9407"/>
    <lineage>
        <taxon>Eukaryota</taxon>
        <taxon>Metazoa</taxon>
        <taxon>Chordata</taxon>
        <taxon>Craniata</taxon>
        <taxon>Vertebrata</taxon>
        <taxon>Euteleostomi</taxon>
        <taxon>Mammalia</taxon>
        <taxon>Eutheria</taxon>
        <taxon>Laurasiatheria</taxon>
        <taxon>Chiroptera</taxon>
        <taxon>Yinpterochiroptera</taxon>
        <taxon>Pteropodoidea</taxon>
        <taxon>Pteropodidae</taxon>
        <taxon>Rousettinae</taxon>
        <taxon>Rousettus</taxon>
    </lineage>
</organism>
<evidence type="ECO:0000313" key="2">
    <source>
        <dbReference type="Proteomes" id="UP000593571"/>
    </source>
</evidence>
<evidence type="ECO:0000313" key="1">
    <source>
        <dbReference type="EMBL" id="KAF6465874.1"/>
    </source>
</evidence>
<sequence>MEDDLVVSRVMYRCELLLVFPLLCSKKGEPGQGTVSHSVHGLSSQNPPIQVHYPWQRAKRHQPIKTWDVMLIYRGLFPFIRKLRLEGETVGPKPGEDPLSTHESFHGSLQKEECWSKDGLFKGKLTSTKPSHAN</sequence>